<dbReference type="GO" id="GO:0016020">
    <property type="term" value="C:membrane"/>
    <property type="evidence" value="ECO:0007669"/>
    <property type="project" value="UniProtKB-SubCell"/>
</dbReference>
<feature type="transmembrane region" description="Helical" evidence="6">
    <location>
        <begin position="241"/>
        <end position="261"/>
    </location>
</feature>
<name>A0A7D4BEE1_9BACT</name>
<sequence length="428" mass="45621">MSRKIPLYAKILIGMAFGLLFGFLVVLLGLNQFASDYIKPFGVIFLNLLKLIAMPLIFASLVSGIGGLKDISSLSKLGLKTVSLYIVTTIIAVSIGLTMVSIISPGSYLSQEKKAEYLQRFSNDITEKQKVAESLSDNSPLQFLVDIVPENVVEAASNNTSMLQVIFFAILFGVALILAPKSKVRIVKDFVDGLNEVILKIVDIIMHTAPFGVFALMVSLLVDFVGDDLSASAQLFGSLGLYALTVVLGLALIAGIIYPTFLKFYAGISFKKFYRAIFPAQLVAFSTSSSAATLPVTMEQVENELNVPNEVSSFVLPIGVTINMDGTSLYQAVATVFIAEVFGVELTFVQLLTILITATLASIGSAGVPGAGIVMLIIVLNSVGLPVEGLALILAIDRPLDMLRTSLNVTGDSMIATVVAKSEGMLGK</sequence>
<feature type="transmembrane region" description="Helical" evidence="6">
    <location>
        <begin position="161"/>
        <end position="180"/>
    </location>
</feature>
<feature type="transmembrane region" description="Helical" evidence="6">
    <location>
        <begin position="373"/>
        <end position="396"/>
    </location>
</feature>
<dbReference type="InterPro" id="IPR050746">
    <property type="entry name" value="DAACS"/>
</dbReference>
<feature type="transmembrane region" description="Helical" evidence="6">
    <location>
        <begin position="41"/>
        <end position="62"/>
    </location>
</feature>
<proteinExistence type="predicted"/>
<keyword evidence="3 6" id="KW-0812">Transmembrane</keyword>
<dbReference type="InterPro" id="IPR001991">
    <property type="entry name" value="Na-dicarboxylate_symporter"/>
</dbReference>
<dbReference type="InterPro" id="IPR036458">
    <property type="entry name" value="Na:dicarbo_symporter_sf"/>
</dbReference>
<evidence type="ECO:0000256" key="5">
    <source>
        <dbReference type="ARBA" id="ARBA00023136"/>
    </source>
</evidence>
<organism evidence="7 8">
    <name type="scientific">Tenuifilum thalassicum</name>
    <dbReference type="NCBI Taxonomy" id="2590900"/>
    <lineage>
        <taxon>Bacteria</taxon>
        <taxon>Pseudomonadati</taxon>
        <taxon>Bacteroidota</taxon>
        <taxon>Bacteroidia</taxon>
        <taxon>Bacteroidales</taxon>
        <taxon>Tenuifilaceae</taxon>
        <taxon>Tenuifilum</taxon>
    </lineage>
</organism>
<evidence type="ECO:0000313" key="8">
    <source>
        <dbReference type="Proteomes" id="UP000500961"/>
    </source>
</evidence>
<gene>
    <name evidence="7" type="ORF">FHG85_06560</name>
</gene>
<keyword evidence="5 6" id="KW-0472">Membrane</keyword>
<evidence type="ECO:0000256" key="2">
    <source>
        <dbReference type="ARBA" id="ARBA00022448"/>
    </source>
</evidence>
<dbReference type="Gene3D" id="1.10.3860.10">
    <property type="entry name" value="Sodium:dicarboxylate symporter"/>
    <property type="match status" value="1"/>
</dbReference>
<evidence type="ECO:0000313" key="7">
    <source>
        <dbReference type="EMBL" id="QKG79938.1"/>
    </source>
</evidence>
<dbReference type="Pfam" id="PF00375">
    <property type="entry name" value="SDF"/>
    <property type="match status" value="1"/>
</dbReference>
<dbReference type="Proteomes" id="UP000500961">
    <property type="component" value="Chromosome"/>
</dbReference>
<evidence type="ECO:0000256" key="3">
    <source>
        <dbReference type="ARBA" id="ARBA00022692"/>
    </source>
</evidence>
<dbReference type="PRINTS" id="PR00173">
    <property type="entry name" value="EDTRNSPORT"/>
</dbReference>
<feature type="transmembrane region" description="Helical" evidence="6">
    <location>
        <begin position="201"/>
        <end position="221"/>
    </location>
</feature>
<accession>A0A7D4BEE1</accession>
<evidence type="ECO:0000256" key="6">
    <source>
        <dbReference type="SAM" id="Phobius"/>
    </source>
</evidence>
<dbReference type="KEGG" id="ttz:FHG85_06560"/>
<keyword evidence="2" id="KW-0813">Transport</keyword>
<keyword evidence="8" id="KW-1185">Reference proteome</keyword>
<reference evidence="7 8" key="1">
    <citation type="submission" date="2019-07" db="EMBL/GenBank/DDBJ databases">
        <title>Thalassofilum flectens gen. nov., sp. nov., a novel moderate thermophilic anaerobe from a shallow sea hot spring in Kunashir Island (Russia), representing a new family in the order Bacteroidales, and proposal of Thalassofilacea fam. nov.</title>
        <authorList>
            <person name="Kochetkova T.V."/>
            <person name="Podosokorskaya O.A."/>
            <person name="Novikov A."/>
            <person name="Elcheninov A.G."/>
            <person name="Toshchakov S.V."/>
            <person name="Kublanov I.V."/>
        </authorList>
    </citation>
    <scope>NUCLEOTIDE SEQUENCE [LARGE SCALE GENOMIC DNA]</scope>
    <source>
        <strain evidence="7 8">38-H</strain>
    </source>
</reference>
<dbReference type="SUPFAM" id="SSF118215">
    <property type="entry name" value="Proton glutamate symport protein"/>
    <property type="match status" value="1"/>
</dbReference>
<dbReference type="PANTHER" id="PTHR11958:SF63">
    <property type="entry name" value="AMINO ACID TRANSPORTER"/>
    <property type="match status" value="1"/>
</dbReference>
<keyword evidence="4 6" id="KW-1133">Transmembrane helix</keyword>
<dbReference type="RefSeq" id="WP_173074186.1">
    <property type="nucleotide sequence ID" value="NZ_CP041345.1"/>
</dbReference>
<dbReference type="AlphaFoldDB" id="A0A7D4BEE1"/>
<evidence type="ECO:0000256" key="4">
    <source>
        <dbReference type="ARBA" id="ARBA00022989"/>
    </source>
</evidence>
<protein>
    <submittedName>
        <fullName evidence="7">Dicarboxylate/amino acid:cation symporter</fullName>
    </submittedName>
</protein>
<feature type="transmembrane region" description="Helical" evidence="6">
    <location>
        <begin position="82"/>
        <end position="103"/>
    </location>
</feature>
<dbReference type="EMBL" id="CP041345">
    <property type="protein sequence ID" value="QKG79938.1"/>
    <property type="molecule type" value="Genomic_DNA"/>
</dbReference>
<feature type="transmembrane region" description="Helical" evidence="6">
    <location>
        <begin position="346"/>
        <end position="367"/>
    </location>
</feature>
<evidence type="ECO:0000256" key="1">
    <source>
        <dbReference type="ARBA" id="ARBA00004141"/>
    </source>
</evidence>
<comment type="subcellular location">
    <subcellularLocation>
        <location evidence="1">Membrane</location>
        <topology evidence="1">Multi-pass membrane protein</topology>
    </subcellularLocation>
</comment>
<dbReference type="PANTHER" id="PTHR11958">
    <property type="entry name" value="SODIUM/DICARBOXYLATE SYMPORTER-RELATED"/>
    <property type="match status" value="1"/>
</dbReference>
<dbReference type="GO" id="GO:0015293">
    <property type="term" value="F:symporter activity"/>
    <property type="evidence" value="ECO:0007669"/>
    <property type="project" value="InterPro"/>
</dbReference>
<feature type="transmembrane region" description="Helical" evidence="6">
    <location>
        <begin position="7"/>
        <end position="29"/>
    </location>
</feature>